<feature type="domain" description="VWFA" evidence="4">
    <location>
        <begin position="31"/>
        <end position="208"/>
    </location>
</feature>
<dbReference type="PANTHER" id="PTHR24020:SF20">
    <property type="entry name" value="PH DOMAIN-CONTAINING PROTEIN"/>
    <property type="match status" value="1"/>
</dbReference>
<keyword evidence="3" id="KW-0732">Signal</keyword>
<feature type="region of interest" description="Disordered" evidence="2">
    <location>
        <begin position="219"/>
        <end position="269"/>
    </location>
</feature>
<feature type="compositionally biased region" description="Pro residues" evidence="2">
    <location>
        <begin position="258"/>
        <end position="267"/>
    </location>
</feature>
<feature type="compositionally biased region" description="Pro residues" evidence="2">
    <location>
        <begin position="239"/>
        <end position="249"/>
    </location>
</feature>
<feature type="compositionally biased region" description="Gly residues" evidence="2">
    <location>
        <begin position="220"/>
        <end position="229"/>
    </location>
</feature>
<accession>A0A9W9YW12</accession>
<organism evidence="5 6">
    <name type="scientific">Desmophyllum pertusum</name>
    <dbReference type="NCBI Taxonomy" id="174260"/>
    <lineage>
        <taxon>Eukaryota</taxon>
        <taxon>Metazoa</taxon>
        <taxon>Cnidaria</taxon>
        <taxon>Anthozoa</taxon>
        <taxon>Hexacorallia</taxon>
        <taxon>Scleractinia</taxon>
        <taxon>Caryophylliina</taxon>
        <taxon>Caryophylliidae</taxon>
        <taxon>Desmophyllum</taxon>
    </lineage>
</organism>
<evidence type="ECO:0000313" key="6">
    <source>
        <dbReference type="Proteomes" id="UP001163046"/>
    </source>
</evidence>
<dbReference type="PROSITE" id="PS50234">
    <property type="entry name" value="VWFA"/>
    <property type="match status" value="1"/>
</dbReference>
<dbReference type="CDD" id="cd01450">
    <property type="entry name" value="vWFA_subfamily_ECM"/>
    <property type="match status" value="1"/>
</dbReference>
<dbReference type="OrthoDB" id="5989423at2759"/>
<dbReference type="EMBL" id="MU826863">
    <property type="protein sequence ID" value="KAJ7370518.1"/>
    <property type="molecule type" value="Genomic_DNA"/>
</dbReference>
<name>A0A9W9YW12_9CNID</name>
<gene>
    <name evidence="5" type="primary">clec-78_6</name>
    <name evidence="5" type="ORF">OS493_031801</name>
</gene>
<feature type="chain" id="PRO_5040995967" evidence="3">
    <location>
        <begin position="23"/>
        <end position="277"/>
    </location>
</feature>
<evidence type="ECO:0000313" key="5">
    <source>
        <dbReference type="EMBL" id="KAJ7370518.1"/>
    </source>
</evidence>
<dbReference type="Pfam" id="PF01391">
    <property type="entry name" value="Collagen"/>
    <property type="match status" value="1"/>
</dbReference>
<evidence type="ECO:0000256" key="1">
    <source>
        <dbReference type="ARBA" id="ARBA00022889"/>
    </source>
</evidence>
<evidence type="ECO:0000259" key="4">
    <source>
        <dbReference type="PROSITE" id="PS50234"/>
    </source>
</evidence>
<proteinExistence type="predicted"/>
<keyword evidence="6" id="KW-1185">Reference proteome</keyword>
<dbReference type="SUPFAM" id="SSF53300">
    <property type="entry name" value="vWA-like"/>
    <property type="match status" value="1"/>
</dbReference>
<dbReference type="AlphaFoldDB" id="A0A9W9YW12"/>
<sequence length="277" mass="29134">MGGRSLLCLLVIIAWCVGIGEAQLQKCPPIDLGLILDSSGSLASGDNERAIQQFASALVDEFNVHAGVNGTHVGIIQFDNEPTMLIDFSDSQTRENVQRQIETYRVRDGSTWLSKAINMADIQLFSVANGMRGPEYDKRHRFPRPDQVIRPGDNSRRLLNRVNATIFAVGAGTPDPIELLSMASGPRNIILARLEHLDEAVGQIIKKICKIEVTVIGPPGEDGGTGPVGLAGSTGIRGPPGPDGLPGPPGIKGGLGPSGPPGPPGPPAVGELLLSLL</sequence>
<protein>
    <submittedName>
        <fullName evidence="5">Structural constituent of cuticle</fullName>
    </submittedName>
</protein>
<dbReference type="PANTHER" id="PTHR24020">
    <property type="entry name" value="COLLAGEN ALPHA"/>
    <property type="match status" value="1"/>
</dbReference>
<dbReference type="GO" id="GO:0007155">
    <property type="term" value="P:cell adhesion"/>
    <property type="evidence" value="ECO:0007669"/>
    <property type="project" value="UniProtKB-KW"/>
</dbReference>
<keyword evidence="1" id="KW-0130">Cell adhesion</keyword>
<dbReference type="InterPro" id="IPR002035">
    <property type="entry name" value="VWF_A"/>
</dbReference>
<dbReference type="Pfam" id="PF00092">
    <property type="entry name" value="VWA"/>
    <property type="match status" value="1"/>
</dbReference>
<reference evidence="5" key="1">
    <citation type="submission" date="2023-01" db="EMBL/GenBank/DDBJ databases">
        <title>Genome assembly of the deep-sea coral Lophelia pertusa.</title>
        <authorList>
            <person name="Herrera S."/>
            <person name="Cordes E."/>
        </authorList>
    </citation>
    <scope>NUCLEOTIDE SEQUENCE</scope>
    <source>
        <strain evidence="5">USNM1676648</strain>
        <tissue evidence="5">Polyp</tissue>
    </source>
</reference>
<feature type="signal peptide" evidence="3">
    <location>
        <begin position="1"/>
        <end position="22"/>
    </location>
</feature>
<dbReference type="InterPro" id="IPR036465">
    <property type="entry name" value="vWFA_dom_sf"/>
</dbReference>
<dbReference type="Gene3D" id="3.40.50.410">
    <property type="entry name" value="von Willebrand factor, type A domain"/>
    <property type="match status" value="1"/>
</dbReference>
<dbReference type="InterPro" id="IPR008160">
    <property type="entry name" value="Collagen"/>
</dbReference>
<dbReference type="InterPro" id="IPR050525">
    <property type="entry name" value="ECM_Assembly_Org"/>
</dbReference>
<evidence type="ECO:0000256" key="3">
    <source>
        <dbReference type="SAM" id="SignalP"/>
    </source>
</evidence>
<dbReference type="Proteomes" id="UP001163046">
    <property type="component" value="Unassembled WGS sequence"/>
</dbReference>
<dbReference type="SMART" id="SM00327">
    <property type="entry name" value="VWA"/>
    <property type="match status" value="1"/>
</dbReference>
<comment type="caution">
    <text evidence="5">The sequence shown here is derived from an EMBL/GenBank/DDBJ whole genome shotgun (WGS) entry which is preliminary data.</text>
</comment>
<evidence type="ECO:0000256" key="2">
    <source>
        <dbReference type="SAM" id="MobiDB-lite"/>
    </source>
</evidence>